<proteinExistence type="predicted"/>
<dbReference type="Gene3D" id="1.10.3730.20">
    <property type="match status" value="1"/>
</dbReference>
<feature type="transmembrane region" description="Helical" evidence="1">
    <location>
        <begin position="74"/>
        <end position="93"/>
    </location>
</feature>
<dbReference type="Proteomes" id="UP000190852">
    <property type="component" value="Unassembled WGS sequence"/>
</dbReference>
<keyword evidence="1" id="KW-1133">Transmembrane helix</keyword>
<accession>A0A1T5CPW5</accession>
<evidence type="ECO:0000313" key="3">
    <source>
        <dbReference type="EMBL" id="SKB61502.1"/>
    </source>
</evidence>
<dbReference type="EMBL" id="FUYQ01000013">
    <property type="protein sequence ID" value="SKB61502.1"/>
    <property type="molecule type" value="Genomic_DNA"/>
</dbReference>
<evidence type="ECO:0000256" key="1">
    <source>
        <dbReference type="SAM" id="Phobius"/>
    </source>
</evidence>
<feature type="transmembrane region" description="Helical" evidence="1">
    <location>
        <begin position="127"/>
        <end position="147"/>
    </location>
</feature>
<keyword evidence="1" id="KW-0472">Membrane</keyword>
<gene>
    <name evidence="3" type="ORF">SAMN05660349_02029</name>
</gene>
<feature type="transmembrane region" description="Helical" evidence="1">
    <location>
        <begin position="33"/>
        <end position="53"/>
    </location>
</feature>
<evidence type="ECO:0000313" key="4">
    <source>
        <dbReference type="Proteomes" id="UP000190852"/>
    </source>
</evidence>
<protein>
    <submittedName>
        <fullName evidence="3">Transporter family protein</fullName>
    </submittedName>
</protein>
<keyword evidence="4" id="KW-1185">Reference proteome</keyword>
<feature type="domain" description="EamA" evidence="2">
    <location>
        <begin position="158"/>
        <end position="295"/>
    </location>
</feature>
<dbReference type="PANTHER" id="PTHR22911">
    <property type="entry name" value="ACYL-MALONYL CONDENSING ENZYME-RELATED"/>
    <property type="match status" value="1"/>
</dbReference>
<dbReference type="SUPFAM" id="SSF103481">
    <property type="entry name" value="Multidrug resistance efflux transporter EmrE"/>
    <property type="match status" value="2"/>
</dbReference>
<dbReference type="Pfam" id="PF00892">
    <property type="entry name" value="EamA"/>
    <property type="match status" value="2"/>
</dbReference>
<feature type="transmembrane region" description="Helical" evidence="1">
    <location>
        <begin position="159"/>
        <end position="176"/>
    </location>
</feature>
<dbReference type="InterPro" id="IPR000620">
    <property type="entry name" value="EamA_dom"/>
</dbReference>
<feature type="transmembrane region" description="Helical" evidence="1">
    <location>
        <begin position="281"/>
        <end position="298"/>
    </location>
</feature>
<name>A0A1T5CPW5_9BACT</name>
<sequence length="299" mass="34133">MWLGLAFVSAFLLGLYDINKKLSLNGNAVIPVLFFNTLICSIVFLPFVVVSAWNPQLLEGTLFYVPKVPLYVHGYIILKAIIVLASWHFAYFATKHLPLTLTGPIKATQPVMTLLGALLIFQERLNVYQWIGVSLAIISFYMLSSSGKKEGIRFTHNKWILCMVLSAVTGSMSGLYDKYLMSFIDPMAVQSWYNFYQCILMIFVLVFLWYPGRKQTTPFTWRWNIVLISLFLCVADFVYFYALSFPDSMISIVSMVRRSNVLVTFAAGALFFHEKNLKNKAVDLFFVLLGMIFLYLGTK</sequence>
<feature type="domain" description="EamA" evidence="2">
    <location>
        <begin position="2"/>
        <end position="144"/>
    </location>
</feature>
<dbReference type="InterPro" id="IPR037185">
    <property type="entry name" value="EmrE-like"/>
</dbReference>
<dbReference type="AlphaFoldDB" id="A0A1T5CPW5"/>
<dbReference type="RefSeq" id="WP_079683531.1">
    <property type="nucleotide sequence ID" value="NZ_FUYQ01000013.1"/>
</dbReference>
<dbReference type="GO" id="GO:0016020">
    <property type="term" value="C:membrane"/>
    <property type="evidence" value="ECO:0007669"/>
    <property type="project" value="InterPro"/>
</dbReference>
<evidence type="ECO:0000259" key="2">
    <source>
        <dbReference type="Pfam" id="PF00892"/>
    </source>
</evidence>
<feature type="transmembrane region" description="Helical" evidence="1">
    <location>
        <begin position="191"/>
        <end position="211"/>
    </location>
</feature>
<keyword evidence="1" id="KW-0812">Transmembrane</keyword>
<organism evidence="3 4">
    <name type="scientific">Parabacteroides chartae</name>
    <dbReference type="NCBI Taxonomy" id="1037355"/>
    <lineage>
        <taxon>Bacteria</taxon>
        <taxon>Pseudomonadati</taxon>
        <taxon>Bacteroidota</taxon>
        <taxon>Bacteroidia</taxon>
        <taxon>Bacteroidales</taxon>
        <taxon>Tannerellaceae</taxon>
        <taxon>Parabacteroides</taxon>
    </lineage>
</organism>
<feature type="transmembrane region" description="Helical" evidence="1">
    <location>
        <begin position="223"/>
        <end position="243"/>
    </location>
</feature>
<dbReference type="PANTHER" id="PTHR22911:SF137">
    <property type="entry name" value="SOLUTE CARRIER FAMILY 35 MEMBER G2-RELATED"/>
    <property type="match status" value="1"/>
</dbReference>
<reference evidence="4" key="1">
    <citation type="submission" date="2017-02" db="EMBL/GenBank/DDBJ databases">
        <authorList>
            <person name="Varghese N."/>
            <person name="Submissions S."/>
        </authorList>
    </citation>
    <scope>NUCLEOTIDE SEQUENCE [LARGE SCALE GENOMIC DNA]</scope>
    <source>
        <strain evidence="4">DSM 24967</strain>
    </source>
</reference>